<dbReference type="Proteomes" id="UP000001307">
    <property type="component" value="Unassembled WGS sequence"/>
</dbReference>
<evidence type="ECO:0000313" key="2">
    <source>
        <dbReference type="EMBL" id="CBY10172.1"/>
    </source>
</evidence>
<dbReference type="AlphaFoldDB" id="E4XI51"/>
<sequence>MITKADKENGKPITLWISQTCEIIDYEETKDMMRRITERSSKIICGMREILIVTTQNRKIGIVFQLRSSTAIAKTIEELNPGYVLDKVAIALIETNEILLLNEIELEAPELKTELQNTTLIPSKILKANAKDKYETQEMTMDWLDIWARILKKTTKTQREIYANEFTAADPEQEQGYERTTAEKLESIFGEENENLTALKNWQETFTKVRTETDTEKETWALRPLPRQEEALLSEAADSNIKWIVPGSKSYELKWKNTQQYAKRRHNKEMHEEIKIKPNHDQTESQEVFMKQGTTENIRTEELIAEINRIPEAKYQIIARKLSIHEKQAVKPAYIKKWLNYEVWNPTYSITRINSTQMLKFWDGSYKLLASRINKQIEERGQHMLNRMEQIVLTYSVEKPGKEIGQSCIQQAWRGSLKHPNNAEYMSEVKKSLLKFAQGTVTEHSTYINAQIEKGASPFDIKESTLRLCKTMDINGILKNKTVLDFDEELQVIYKAIIRHAARKAPNGKTAGKVWNSLENFGRPIPGSNFCRRQLVEFKCNMQPGNCMGEALAWTCRDNNILKEYCRNRCMDKTKTKLIKYPKEKASFATTPVTEKANEVIEIESTSDEFSTASTDQTSLPEMDTLSPEINPKKRQRQE</sequence>
<gene>
    <name evidence="2" type="ORF">GSOID_T00011105001</name>
</gene>
<feature type="compositionally biased region" description="Polar residues" evidence="1">
    <location>
        <begin position="608"/>
        <end position="620"/>
    </location>
</feature>
<evidence type="ECO:0000313" key="3">
    <source>
        <dbReference type="Proteomes" id="UP000001307"/>
    </source>
</evidence>
<feature type="region of interest" description="Disordered" evidence="1">
    <location>
        <begin position="603"/>
        <end position="639"/>
    </location>
</feature>
<keyword evidence="3" id="KW-1185">Reference proteome</keyword>
<accession>E4XI51</accession>
<evidence type="ECO:0000256" key="1">
    <source>
        <dbReference type="SAM" id="MobiDB-lite"/>
    </source>
</evidence>
<dbReference type="EMBL" id="FN653053">
    <property type="protein sequence ID" value="CBY10172.1"/>
    <property type="molecule type" value="Genomic_DNA"/>
</dbReference>
<protein>
    <submittedName>
        <fullName evidence="2">Uncharacterized protein</fullName>
    </submittedName>
</protein>
<reference evidence="2 3" key="1">
    <citation type="journal article" date="2010" name="Science">
        <title>Plasticity of animal genome architecture unmasked by rapid evolution of a pelagic tunicate.</title>
        <authorList>
            <person name="Denoeud F."/>
            <person name="Henriet S."/>
            <person name="Mungpakdee S."/>
            <person name="Aury J.M."/>
            <person name="Da Silva C."/>
            <person name="Brinkmann H."/>
            <person name="Mikhaleva J."/>
            <person name="Olsen L.C."/>
            <person name="Jubin C."/>
            <person name="Canestro C."/>
            <person name="Bouquet J.M."/>
            <person name="Danks G."/>
            <person name="Poulain J."/>
            <person name="Campsteijn C."/>
            <person name="Adamski M."/>
            <person name="Cross I."/>
            <person name="Yadetie F."/>
            <person name="Muffato M."/>
            <person name="Louis A."/>
            <person name="Butcher S."/>
            <person name="Tsagkogeorga G."/>
            <person name="Konrad A."/>
            <person name="Singh S."/>
            <person name="Jensen M.F."/>
            <person name="Cong E.H."/>
            <person name="Eikeseth-Otteraa H."/>
            <person name="Noel B."/>
            <person name="Anthouard V."/>
            <person name="Porcel B.M."/>
            <person name="Kachouri-Lafond R."/>
            <person name="Nishino A."/>
            <person name="Ugolini M."/>
            <person name="Chourrout P."/>
            <person name="Nishida H."/>
            <person name="Aasland R."/>
            <person name="Huzurbazar S."/>
            <person name="Westhof E."/>
            <person name="Delsuc F."/>
            <person name="Lehrach H."/>
            <person name="Reinhardt R."/>
            <person name="Weissenbach J."/>
            <person name="Roy S.W."/>
            <person name="Artiguenave F."/>
            <person name="Postlethwait J.H."/>
            <person name="Manak J.R."/>
            <person name="Thompson E.M."/>
            <person name="Jaillon O."/>
            <person name="Du Pasquier L."/>
            <person name="Boudinot P."/>
            <person name="Liberles D.A."/>
            <person name="Volff J.N."/>
            <person name="Philippe H."/>
            <person name="Lenhard B."/>
            <person name="Roest Crollius H."/>
            <person name="Wincker P."/>
            <person name="Chourrout D."/>
        </authorList>
    </citation>
    <scope>NUCLEOTIDE SEQUENCE [LARGE SCALE GENOMIC DNA]</scope>
</reference>
<proteinExistence type="predicted"/>
<name>E4XI51_OIKDI</name>
<organism evidence="2 3">
    <name type="scientific">Oikopleura dioica</name>
    <name type="common">Tunicate</name>
    <dbReference type="NCBI Taxonomy" id="34765"/>
    <lineage>
        <taxon>Eukaryota</taxon>
        <taxon>Metazoa</taxon>
        <taxon>Chordata</taxon>
        <taxon>Tunicata</taxon>
        <taxon>Appendicularia</taxon>
        <taxon>Copelata</taxon>
        <taxon>Oikopleuridae</taxon>
        <taxon>Oikopleura</taxon>
    </lineage>
</organism>
<dbReference type="InParanoid" id="E4XI51"/>